<accession>A0ABT3JZM8</accession>
<dbReference type="InterPro" id="IPR000073">
    <property type="entry name" value="AB_hydrolase_1"/>
</dbReference>
<dbReference type="Pfam" id="PF12697">
    <property type="entry name" value="Abhydrolase_6"/>
    <property type="match status" value="1"/>
</dbReference>
<dbReference type="PANTHER" id="PTHR37946:SF1">
    <property type="entry name" value="SLL1969 PROTEIN"/>
    <property type="match status" value="1"/>
</dbReference>
<dbReference type="SUPFAM" id="SSF53474">
    <property type="entry name" value="alpha/beta-Hydrolases"/>
    <property type="match status" value="1"/>
</dbReference>
<dbReference type="EMBL" id="JAPCHY010000015">
    <property type="protein sequence ID" value="MCW4473937.1"/>
    <property type="molecule type" value="Genomic_DNA"/>
</dbReference>
<keyword evidence="3" id="KW-1185">Reference proteome</keyword>
<dbReference type="Gene3D" id="3.40.50.1820">
    <property type="entry name" value="alpha/beta hydrolase"/>
    <property type="match status" value="1"/>
</dbReference>
<reference evidence="2 3" key="1">
    <citation type="submission" date="2022-10" db="EMBL/GenBank/DDBJ databases">
        <title>Xanthomonas sp. H13-6.</title>
        <authorList>
            <person name="Liu X."/>
            <person name="Deng Z."/>
            <person name="Jiang Y."/>
            <person name="Yu T."/>
            <person name="Ai J."/>
        </authorList>
    </citation>
    <scope>NUCLEOTIDE SEQUENCE [LARGE SCALE GENOMIC DNA]</scope>
    <source>
        <strain evidence="2 3">H13-6</strain>
    </source>
</reference>
<evidence type="ECO:0000313" key="3">
    <source>
        <dbReference type="Proteomes" id="UP001209922"/>
    </source>
</evidence>
<sequence>MKGHAGTTRPGVLLLHGIWNPRAWVGPLAWRLRARGFAVEVFGYPSVFGGPDVAVPQLVQRLRRRGPVSLVGHSLGGLLALEALRRAPELAVPRVVCLGSPLLGSGTAKTLAEHGWTAALGRSGELLQQGLPAWDGAAEVGLVAGAVPHGLGCLIGAIDERSDGTVALAETRLPGLRDHCVVPASHSGLVLSPQAARQTAAFLLHGRFERGQAMRAA</sequence>
<name>A0ABT3JZM8_9XANT</name>
<dbReference type="RefSeq" id="WP_265128941.1">
    <property type="nucleotide sequence ID" value="NZ_JAPCHY010000015.1"/>
</dbReference>
<dbReference type="GO" id="GO:0016787">
    <property type="term" value="F:hydrolase activity"/>
    <property type="evidence" value="ECO:0007669"/>
    <property type="project" value="UniProtKB-KW"/>
</dbReference>
<keyword evidence="2" id="KW-0378">Hydrolase</keyword>
<evidence type="ECO:0000259" key="1">
    <source>
        <dbReference type="Pfam" id="PF12697"/>
    </source>
</evidence>
<organism evidence="2 3">
    <name type="scientific">Xanthomonas chitinilytica</name>
    <dbReference type="NCBI Taxonomy" id="2989819"/>
    <lineage>
        <taxon>Bacteria</taxon>
        <taxon>Pseudomonadati</taxon>
        <taxon>Pseudomonadota</taxon>
        <taxon>Gammaproteobacteria</taxon>
        <taxon>Lysobacterales</taxon>
        <taxon>Lysobacteraceae</taxon>
        <taxon>Xanthomonas</taxon>
    </lineage>
</organism>
<feature type="domain" description="AB hydrolase-1" evidence="1">
    <location>
        <begin position="12"/>
        <end position="144"/>
    </location>
</feature>
<comment type="caution">
    <text evidence="2">The sequence shown here is derived from an EMBL/GenBank/DDBJ whole genome shotgun (WGS) entry which is preliminary data.</text>
</comment>
<protein>
    <submittedName>
        <fullName evidence="2">Alpha/beta fold hydrolase</fullName>
    </submittedName>
</protein>
<dbReference type="PANTHER" id="PTHR37946">
    <property type="entry name" value="SLL1969 PROTEIN"/>
    <property type="match status" value="1"/>
</dbReference>
<gene>
    <name evidence="2" type="ORF">OK345_15660</name>
</gene>
<dbReference type="Proteomes" id="UP001209922">
    <property type="component" value="Unassembled WGS sequence"/>
</dbReference>
<dbReference type="InterPro" id="IPR029058">
    <property type="entry name" value="AB_hydrolase_fold"/>
</dbReference>
<evidence type="ECO:0000313" key="2">
    <source>
        <dbReference type="EMBL" id="MCW4473937.1"/>
    </source>
</evidence>
<proteinExistence type="predicted"/>